<dbReference type="EMBL" id="OY731404">
    <property type="protein sequence ID" value="CAJ1967437.1"/>
    <property type="molecule type" value="Genomic_DNA"/>
</dbReference>
<dbReference type="AlphaFoldDB" id="A0AA86T4A1"/>
<accession>A0AA86T4A1</accession>
<reference evidence="1" key="1">
    <citation type="submission" date="2023-10" db="EMBL/GenBank/DDBJ databases">
        <authorList>
            <person name="Domelevo Entfellner J.-B."/>
        </authorList>
    </citation>
    <scope>NUCLEOTIDE SEQUENCE</scope>
</reference>
<evidence type="ECO:0000313" key="2">
    <source>
        <dbReference type="Proteomes" id="UP001189624"/>
    </source>
</evidence>
<dbReference type="Proteomes" id="UP001189624">
    <property type="component" value="Chromosome 7"/>
</dbReference>
<dbReference type="Gramene" id="rna-AYBTSS11_LOCUS21179">
    <property type="protein sequence ID" value="CAJ1967437.1"/>
    <property type="gene ID" value="gene-AYBTSS11_LOCUS21179"/>
</dbReference>
<gene>
    <name evidence="1" type="ORF">AYBTSS11_LOCUS21179</name>
</gene>
<evidence type="ECO:0000313" key="1">
    <source>
        <dbReference type="EMBL" id="CAJ1967437.1"/>
    </source>
</evidence>
<organism evidence="1 2">
    <name type="scientific">Sphenostylis stenocarpa</name>
    <dbReference type="NCBI Taxonomy" id="92480"/>
    <lineage>
        <taxon>Eukaryota</taxon>
        <taxon>Viridiplantae</taxon>
        <taxon>Streptophyta</taxon>
        <taxon>Embryophyta</taxon>
        <taxon>Tracheophyta</taxon>
        <taxon>Spermatophyta</taxon>
        <taxon>Magnoliopsida</taxon>
        <taxon>eudicotyledons</taxon>
        <taxon>Gunneridae</taxon>
        <taxon>Pentapetalae</taxon>
        <taxon>rosids</taxon>
        <taxon>fabids</taxon>
        <taxon>Fabales</taxon>
        <taxon>Fabaceae</taxon>
        <taxon>Papilionoideae</taxon>
        <taxon>50 kb inversion clade</taxon>
        <taxon>NPAAA clade</taxon>
        <taxon>indigoferoid/millettioid clade</taxon>
        <taxon>Phaseoleae</taxon>
        <taxon>Sphenostylis</taxon>
    </lineage>
</organism>
<proteinExistence type="predicted"/>
<keyword evidence="2" id="KW-1185">Reference proteome</keyword>
<protein>
    <submittedName>
        <fullName evidence="1">Uncharacterized protein</fullName>
    </submittedName>
</protein>
<name>A0AA86T4A1_9FABA</name>
<sequence>MVERSLCMREARGSIPRISTMTSTLSKIRNRHQRGVVLGVVRLGLGLGQRKVKLKIEKMKIIVKKVRHPIRVDSQ</sequence>